<evidence type="ECO:0000313" key="2">
    <source>
        <dbReference type="Proteomes" id="UP000321805"/>
    </source>
</evidence>
<dbReference type="AlphaFoldDB" id="A0A5B8U8R8"/>
<evidence type="ECO:0000313" key="1">
    <source>
        <dbReference type="EMBL" id="QEC49321.1"/>
    </source>
</evidence>
<gene>
    <name evidence="1" type="ORF">FSW04_18210</name>
</gene>
<dbReference type="KEGG" id="bsol:FSW04_18210"/>
<dbReference type="Proteomes" id="UP000321805">
    <property type="component" value="Chromosome"/>
</dbReference>
<sequence>MTAHDPAAVRDVLQGLQDAFAQAKAQRLDAVRRLGRLRPSGGDDTARRVLAEAVLRREAADGGDRPLSQRLAVVAAEAGRARAARRDLSGDAPALALADEIDATWTDALATGDRLAAGLQGRADPPLAAAFGAYVAALRALHELDPGAGAATVGAAVDGYHAALATLERAAGL</sequence>
<organism evidence="1 2">
    <name type="scientific">Baekduia soli</name>
    <dbReference type="NCBI Taxonomy" id="496014"/>
    <lineage>
        <taxon>Bacteria</taxon>
        <taxon>Bacillati</taxon>
        <taxon>Actinomycetota</taxon>
        <taxon>Thermoleophilia</taxon>
        <taxon>Solirubrobacterales</taxon>
        <taxon>Baekduiaceae</taxon>
        <taxon>Baekduia</taxon>
    </lineage>
</organism>
<dbReference type="RefSeq" id="WP_146921683.1">
    <property type="nucleotide sequence ID" value="NZ_CP042430.1"/>
</dbReference>
<accession>A0A5B8U8R8</accession>
<dbReference type="EMBL" id="CP042430">
    <property type="protein sequence ID" value="QEC49321.1"/>
    <property type="molecule type" value="Genomic_DNA"/>
</dbReference>
<keyword evidence="2" id="KW-1185">Reference proteome</keyword>
<name>A0A5B8U8R8_9ACTN</name>
<protein>
    <submittedName>
        <fullName evidence="1">Uncharacterized protein</fullName>
    </submittedName>
</protein>
<proteinExistence type="predicted"/>
<reference evidence="1 2" key="1">
    <citation type="journal article" date="2018" name="J. Microbiol.">
        <title>Baekduia soli gen. nov., sp. nov., a novel bacterium isolated from the soil of Baekdu Mountain and proposal of a novel family name, Baekduiaceae fam. nov.</title>
        <authorList>
            <person name="An D.S."/>
            <person name="Siddiqi M.Z."/>
            <person name="Kim K.H."/>
            <person name="Yu H.S."/>
            <person name="Im W.T."/>
        </authorList>
    </citation>
    <scope>NUCLEOTIDE SEQUENCE [LARGE SCALE GENOMIC DNA]</scope>
    <source>
        <strain evidence="1 2">BR7-21</strain>
    </source>
</reference>